<feature type="zinc finger region" description="C3H1-type" evidence="4">
    <location>
        <begin position="200"/>
        <end position="228"/>
    </location>
</feature>
<proteinExistence type="predicted"/>
<comment type="caution">
    <text evidence="6">The sequence shown here is derived from an EMBL/GenBank/DDBJ whole genome shotgun (WGS) entry which is preliminary data.</text>
</comment>
<keyword evidence="1 4" id="KW-0479">Metal-binding</keyword>
<sequence length="285" mass="32060">MPLAEAPPVMYQYNNSYRQPVNNPNFLTNVSQPPLSTSMPVTSQWKCIPCDLVLESKPALERHTASHVTCTECSFQAAPKVVKAHHQARHGKFAGSGFKNVTVAIPGCQVQRFRICVGNRPEDITEWIAERKRRFPRRTPAVNEEKIKEEESGLSTLLAGYGSSDDDASTAAEIPLAAFQEEEQSIATEQLKENTESPKMLRKRPCRYFVRNGTCRNGANCTFLHELPSPVTPNDASRNKPAKRPKQELTLLERLLQNDKKRENALVLQLIDFIVENNFLQSDPC</sequence>
<gene>
    <name evidence="6" type="ORF">FisN_4Hu461</name>
</gene>
<dbReference type="AlphaFoldDB" id="A0A1Z5KIE8"/>
<dbReference type="OrthoDB" id="273070at2759"/>
<dbReference type="GO" id="GO:0005634">
    <property type="term" value="C:nucleus"/>
    <property type="evidence" value="ECO:0007669"/>
    <property type="project" value="TreeGrafter"/>
</dbReference>
<evidence type="ECO:0000259" key="5">
    <source>
        <dbReference type="PROSITE" id="PS50103"/>
    </source>
</evidence>
<dbReference type="Gene3D" id="4.10.1000.10">
    <property type="entry name" value="Zinc finger, CCCH-type"/>
    <property type="match status" value="1"/>
</dbReference>
<dbReference type="Pfam" id="PF10453">
    <property type="entry name" value="NUFIP1"/>
    <property type="match status" value="1"/>
</dbReference>
<dbReference type="PROSITE" id="PS50103">
    <property type="entry name" value="ZF_C3H1"/>
    <property type="match status" value="1"/>
</dbReference>
<evidence type="ECO:0000256" key="2">
    <source>
        <dbReference type="ARBA" id="ARBA00022771"/>
    </source>
</evidence>
<dbReference type="Proteomes" id="UP000198406">
    <property type="component" value="Unassembled WGS sequence"/>
</dbReference>
<reference evidence="6 7" key="1">
    <citation type="journal article" date="2015" name="Plant Cell">
        <title>Oil accumulation by the oleaginous diatom Fistulifera solaris as revealed by the genome and transcriptome.</title>
        <authorList>
            <person name="Tanaka T."/>
            <person name="Maeda Y."/>
            <person name="Veluchamy A."/>
            <person name="Tanaka M."/>
            <person name="Abida H."/>
            <person name="Marechal E."/>
            <person name="Bowler C."/>
            <person name="Muto M."/>
            <person name="Sunaga Y."/>
            <person name="Tanaka M."/>
            <person name="Yoshino T."/>
            <person name="Taniguchi T."/>
            <person name="Fukuda Y."/>
            <person name="Nemoto M."/>
            <person name="Matsumoto M."/>
            <person name="Wong P.S."/>
            <person name="Aburatani S."/>
            <person name="Fujibuchi W."/>
        </authorList>
    </citation>
    <scope>NUCLEOTIDE SEQUENCE [LARGE SCALE GENOMIC DNA]</scope>
    <source>
        <strain evidence="6 7">JPCC DA0580</strain>
    </source>
</reference>
<evidence type="ECO:0000313" key="6">
    <source>
        <dbReference type="EMBL" id="GAX26039.1"/>
    </source>
</evidence>
<keyword evidence="7" id="KW-1185">Reference proteome</keyword>
<dbReference type="InParanoid" id="A0A1Z5KIE8"/>
<evidence type="ECO:0000256" key="1">
    <source>
        <dbReference type="ARBA" id="ARBA00022723"/>
    </source>
</evidence>
<feature type="domain" description="C3H1-type" evidence="5">
    <location>
        <begin position="200"/>
        <end position="228"/>
    </location>
</feature>
<dbReference type="InterPro" id="IPR000571">
    <property type="entry name" value="Znf_CCCH"/>
</dbReference>
<dbReference type="EMBL" id="BDSP01000235">
    <property type="protein sequence ID" value="GAX26039.1"/>
    <property type="molecule type" value="Genomic_DNA"/>
</dbReference>
<dbReference type="Pfam" id="PF18345">
    <property type="entry name" value="zf_CCCH_4"/>
    <property type="match status" value="1"/>
</dbReference>
<dbReference type="SMART" id="SM00356">
    <property type="entry name" value="ZnF_C3H1"/>
    <property type="match status" value="1"/>
</dbReference>
<dbReference type="GO" id="GO:0000492">
    <property type="term" value="P:box C/D snoRNP assembly"/>
    <property type="evidence" value="ECO:0007669"/>
    <property type="project" value="TreeGrafter"/>
</dbReference>
<dbReference type="PANTHER" id="PTHR13309">
    <property type="entry name" value="NUCLEAR FRAGILE X MENTAL RETARDATION PROTEIN INTERACTING PROTEIN 1"/>
    <property type="match status" value="1"/>
</dbReference>
<dbReference type="GO" id="GO:0008270">
    <property type="term" value="F:zinc ion binding"/>
    <property type="evidence" value="ECO:0007669"/>
    <property type="project" value="UniProtKB-KW"/>
</dbReference>
<organism evidence="6 7">
    <name type="scientific">Fistulifera solaris</name>
    <name type="common">Oleaginous diatom</name>
    <dbReference type="NCBI Taxonomy" id="1519565"/>
    <lineage>
        <taxon>Eukaryota</taxon>
        <taxon>Sar</taxon>
        <taxon>Stramenopiles</taxon>
        <taxon>Ochrophyta</taxon>
        <taxon>Bacillariophyta</taxon>
        <taxon>Bacillariophyceae</taxon>
        <taxon>Bacillariophycidae</taxon>
        <taxon>Naviculales</taxon>
        <taxon>Naviculaceae</taxon>
        <taxon>Fistulifera</taxon>
    </lineage>
</organism>
<evidence type="ECO:0000256" key="4">
    <source>
        <dbReference type="PROSITE-ProRule" id="PRU00723"/>
    </source>
</evidence>
<accession>A0A1Z5KIE8</accession>
<dbReference type="SUPFAM" id="SSF90229">
    <property type="entry name" value="CCCH zinc finger"/>
    <property type="match status" value="1"/>
</dbReference>
<dbReference type="InterPro" id="IPR019496">
    <property type="entry name" value="NUFIP1_cons_dom"/>
</dbReference>
<protein>
    <recommendedName>
        <fullName evidence="5">C3H1-type domain-containing protein</fullName>
    </recommendedName>
</protein>
<evidence type="ECO:0000313" key="7">
    <source>
        <dbReference type="Proteomes" id="UP000198406"/>
    </source>
</evidence>
<dbReference type="GO" id="GO:0003723">
    <property type="term" value="F:RNA binding"/>
    <property type="evidence" value="ECO:0007669"/>
    <property type="project" value="InterPro"/>
</dbReference>
<dbReference type="InterPro" id="IPR036855">
    <property type="entry name" value="Znf_CCCH_sf"/>
</dbReference>
<keyword evidence="3 4" id="KW-0862">Zinc</keyword>
<dbReference type="InterPro" id="IPR013087">
    <property type="entry name" value="Znf_C2H2_type"/>
</dbReference>
<keyword evidence="2 4" id="KW-0863">Zinc-finger</keyword>
<name>A0A1Z5KIE8_FISSO</name>
<dbReference type="PANTHER" id="PTHR13309:SF0">
    <property type="entry name" value="FMR1-INTERACTING PROTEIN NUFIP1"/>
    <property type="match status" value="1"/>
</dbReference>
<evidence type="ECO:0000256" key="3">
    <source>
        <dbReference type="ARBA" id="ARBA00022833"/>
    </source>
</evidence>
<dbReference type="PROSITE" id="PS00028">
    <property type="entry name" value="ZINC_FINGER_C2H2_1"/>
    <property type="match status" value="1"/>
</dbReference>
<dbReference type="InterPro" id="IPR039136">
    <property type="entry name" value="NUFIP1-like"/>
</dbReference>